<evidence type="ECO:0008006" key="3">
    <source>
        <dbReference type="Google" id="ProtNLM"/>
    </source>
</evidence>
<dbReference type="STRING" id="456.Ljor_1822"/>
<evidence type="ECO:0000313" key="2">
    <source>
        <dbReference type="Proteomes" id="UP000055035"/>
    </source>
</evidence>
<dbReference type="Proteomes" id="UP000055035">
    <property type="component" value="Unassembled WGS sequence"/>
</dbReference>
<dbReference type="InterPro" id="IPR018691">
    <property type="entry name" value="DUF2188"/>
</dbReference>
<proteinExistence type="predicted"/>
<dbReference type="OrthoDB" id="8858565at2"/>
<organism evidence="1 2">
    <name type="scientific">Legionella jordanis</name>
    <dbReference type="NCBI Taxonomy" id="456"/>
    <lineage>
        <taxon>Bacteria</taxon>
        <taxon>Pseudomonadati</taxon>
        <taxon>Pseudomonadota</taxon>
        <taxon>Gammaproteobacteria</taxon>
        <taxon>Legionellales</taxon>
        <taxon>Legionellaceae</taxon>
        <taxon>Legionella</taxon>
    </lineage>
</organism>
<dbReference type="Pfam" id="PF09954">
    <property type="entry name" value="DUF2188"/>
    <property type="match status" value="1"/>
</dbReference>
<dbReference type="RefSeq" id="WP_058471262.1">
    <property type="nucleotide sequence ID" value="NZ_CAAAIC010000008.1"/>
</dbReference>
<accession>A0A0W0VBK4</accession>
<keyword evidence="2" id="KW-1185">Reference proteome</keyword>
<dbReference type="PATRIC" id="fig|456.5.peg.1944"/>
<dbReference type="EMBL" id="LNYJ01000011">
    <property type="protein sequence ID" value="KTD17516.1"/>
    <property type="molecule type" value="Genomic_DNA"/>
</dbReference>
<comment type="caution">
    <text evidence="1">The sequence shown here is derived from an EMBL/GenBank/DDBJ whole genome shotgun (WGS) entry which is preliminary data.</text>
</comment>
<evidence type="ECO:0000313" key="1">
    <source>
        <dbReference type="EMBL" id="KTD17516.1"/>
    </source>
</evidence>
<reference evidence="1 2" key="1">
    <citation type="submission" date="2015-11" db="EMBL/GenBank/DDBJ databases">
        <title>Genomic analysis of 38 Legionella species identifies large and diverse effector repertoires.</title>
        <authorList>
            <person name="Burstein D."/>
            <person name="Amaro F."/>
            <person name="Zusman T."/>
            <person name="Lifshitz Z."/>
            <person name="Cohen O."/>
            <person name="Gilbert J.A."/>
            <person name="Pupko T."/>
            <person name="Shuman H.A."/>
            <person name="Segal G."/>
        </authorList>
    </citation>
    <scope>NUCLEOTIDE SEQUENCE [LARGE SCALE GENOMIC DNA]</scope>
    <source>
        <strain evidence="1 2">BL-540</strain>
    </source>
</reference>
<sequence length="76" mass="8676">MSRNDYHVLPNSRLGGWDVRREHGLKASRHFETQDKAIAAARKMSRRAGTELFIHGMDGEILRKDSHGHDPFPPRG</sequence>
<dbReference type="AlphaFoldDB" id="A0A0W0VBK4"/>
<protein>
    <recommendedName>
        <fullName evidence="3">DUF2188 domain-containing protein</fullName>
    </recommendedName>
</protein>
<gene>
    <name evidence="1" type="ORF">Ljor_1822</name>
</gene>
<name>A0A0W0VBK4_9GAMM</name>